<dbReference type="Gene3D" id="1.10.30.50">
    <property type="match status" value="1"/>
</dbReference>
<accession>A0A0B5AQ66</accession>
<proteinExistence type="predicted"/>
<evidence type="ECO:0000313" key="1">
    <source>
        <dbReference type="EMBL" id="AJD90229.1"/>
    </source>
</evidence>
<reference evidence="1 2" key="1">
    <citation type="submission" date="2014-08" db="EMBL/GenBank/DDBJ databases">
        <title>Complete genome of a marine bacteria Jeotgalibacillus malaysiensis.</title>
        <authorList>
            <person name="Yaakop A.S."/>
            <person name="Chan K.-G."/>
            <person name="Goh K.M."/>
        </authorList>
    </citation>
    <scope>NUCLEOTIDE SEQUENCE [LARGE SCALE GENOMIC DNA]</scope>
    <source>
        <strain evidence="1 2">D5</strain>
    </source>
</reference>
<dbReference type="EMBL" id="CP009416">
    <property type="protein sequence ID" value="AJD90229.1"/>
    <property type="molecule type" value="Genomic_DNA"/>
</dbReference>
<keyword evidence="2" id="KW-1185">Reference proteome</keyword>
<dbReference type="OrthoDB" id="9816185at2"/>
<evidence type="ECO:0000313" key="2">
    <source>
        <dbReference type="Proteomes" id="UP000031449"/>
    </source>
</evidence>
<organism evidence="1 2">
    <name type="scientific">Jeotgalibacillus malaysiensis</name>
    <dbReference type="NCBI Taxonomy" id="1508404"/>
    <lineage>
        <taxon>Bacteria</taxon>
        <taxon>Bacillati</taxon>
        <taxon>Bacillota</taxon>
        <taxon>Bacilli</taxon>
        <taxon>Bacillales</taxon>
        <taxon>Caryophanaceae</taxon>
        <taxon>Jeotgalibacillus</taxon>
    </lineage>
</organism>
<gene>
    <name evidence="1" type="ORF">JMA_09120</name>
</gene>
<dbReference type="Proteomes" id="UP000031449">
    <property type="component" value="Chromosome"/>
</dbReference>
<dbReference type="AlphaFoldDB" id="A0A0B5AQ66"/>
<dbReference type="KEGG" id="jeo:JMA_09120"/>
<sequence length="320" mass="37655">MIAIKINDKSIVNKHFESIKNHLVNTKNLKYNFSDLDDWIKRITRNYCGLEELIIAEPNELNVIIEKVHETGINFHTKPTSKDKNSDYEKAQYFILLYKKFSTRNDKHFVNYNALQLVISLDINVCPYCNRNFINNTKLIADSSRNHYVKRTAQLDHFYPEAQYPYIAISFYNLIPVCGACNVIKLERPIGINPYLINNTDDHLIFDYSFNNTINSYKVEPSYMSKVFEQNWGVLGLEELYSIHNDYVEDLLLRIMLYNTLYKRDLSCYLNKWAGKTNTQYENLISSEDFERIIYGNYFIESDLNKSPLAKLTKDIVGKY</sequence>
<dbReference type="HOGENOM" id="CLU_051468_0_0_9"/>
<name>A0A0B5AQ66_9BACL</name>
<dbReference type="BioCyc" id="JESP1508404:G14D9-10144-MONOMER"/>
<protein>
    <submittedName>
        <fullName evidence="1">HNH nuclease</fullName>
    </submittedName>
</protein>
<dbReference type="STRING" id="1508404.JMA_09120"/>